<dbReference type="PROSITE" id="PS01129">
    <property type="entry name" value="PSI_RLU"/>
    <property type="match status" value="1"/>
</dbReference>
<comment type="catalytic activity">
    <reaction evidence="5">
        <text>a uridine in RNA = a pseudouridine in RNA</text>
        <dbReference type="Rhea" id="RHEA:48348"/>
        <dbReference type="Rhea" id="RHEA-COMP:12068"/>
        <dbReference type="Rhea" id="RHEA-COMP:12069"/>
        <dbReference type="ChEBI" id="CHEBI:65314"/>
        <dbReference type="ChEBI" id="CHEBI:65315"/>
    </reaction>
</comment>
<dbReference type="Gene3D" id="3.30.2350.10">
    <property type="entry name" value="Pseudouridine synthase"/>
    <property type="match status" value="1"/>
</dbReference>
<comment type="similarity">
    <text evidence="1 5">Belongs to the pseudouridine synthase RluA family.</text>
</comment>
<accession>A0A4R1KAX0</accession>
<comment type="function">
    <text evidence="5">Responsible for synthesis of pseudouridine from uracil.</text>
</comment>
<evidence type="ECO:0000256" key="5">
    <source>
        <dbReference type="RuleBase" id="RU362028"/>
    </source>
</evidence>
<evidence type="ECO:0000256" key="1">
    <source>
        <dbReference type="ARBA" id="ARBA00010876"/>
    </source>
</evidence>
<dbReference type="Pfam" id="PF01479">
    <property type="entry name" value="S4"/>
    <property type="match status" value="1"/>
</dbReference>
<dbReference type="CDD" id="cd00165">
    <property type="entry name" value="S4"/>
    <property type="match status" value="1"/>
</dbReference>
<dbReference type="CDD" id="cd02869">
    <property type="entry name" value="PseudoU_synth_RluA_like"/>
    <property type="match status" value="1"/>
</dbReference>
<feature type="active site" evidence="3">
    <location>
        <position position="133"/>
    </location>
</feature>
<dbReference type="InterPro" id="IPR036986">
    <property type="entry name" value="S4_RNA-bd_sf"/>
</dbReference>
<dbReference type="InterPro" id="IPR006225">
    <property type="entry name" value="PsdUridine_synth_RluC/D"/>
</dbReference>
<reference evidence="7 8" key="1">
    <citation type="submission" date="2019-03" db="EMBL/GenBank/DDBJ databases">
        <title>Genomic Encyclopedia of Type Strains, Phase IV (KMG-IV): sequencing the most valuable type-strain genomes for metagenomic binning, comparative biology and taxonomic classification.</title>
        <authorList>
            <person name="Goeker M."/>
        </authorList>
    </citation>
    <scope>NUCLEOTIDE SEQUENCE [LARGE SCALE GENOMIC DNA]</scope>
    <source>
        <strain evidence="7 8">DSM 24984</strain>
    </source>
</reference>
<evidence type="ECO:0000256" key="2">
    <source>
        <dbReference type="ARBA" id="ARBA00023235"/>
    </source>
</evidence>
<evidence type="ECO:0000256" key="3">
    <source>
        <dbReference type="PIRSR" id="PIRSR606225-1"/>
    </source>
</evidence>
<evidence type="ECO:0000259" key="6">
    <source>
        <dbReference type="SMART" id="SM00363"/>
    </source>
</evidence>
<dbReference type="OrthoDB" id="9807829at2"/>
<comment type="caution">
    <text evidence="7">The sequence shown here is derived from an EMBL/GenBank/DDBJ whole genome shotgun (WGS) entry which is preliminary data.</text>
</comment>
<dbReference type="PROSITE" id="PS50889">
    <property type="entry name" value="S4"/>
    <property type="match status" value="1"/>
</dbReference>
<sequence>MKTINLKAEISGERLDAFIASNSDISRSHAEKLIADGQVTVNGSPREKKYKVKAGDDISVVIPPEKMPDMTPVEMNLKVVYECEHYAVIDKPAGVTVHPAHGTGADTIVNGLLHQFDIKDDNDVRPGIVHRLDKDTSGLLLVAKNREAREKLSRMFADRTVDKKYLAVCAGVPKKMNFIAEFPIGRSRKDRKKMAVEDGGKYAKSEITVLKLLKGAFLAEVKIYTGRTHQIRVHMSHLGYPLAGDCVYGNRISTAMPISRQALHSWHLSFIDPFDNTQKSFLSHIPEDMAALITILER</sequence>
<evidence type="ECO:0000256" key="4">
    <source>
        <dbReference type="PROSITE-ProRule" id="PRU00182"/>
    </source>
</evidence>
<dbReference type="InterPro" id="IPR020103">
    <property type="entry name" value="PsdUridine_synth_cat_dom_sf"/>
</dbReference>
<dbReference type="InterPro" id="IPR006224">
    <property type="entry name" value="PsdUridine_synth_RluA-like_CS"/>
</dbReference>
<dbReference type="PANTHER" id="PTHR21600:SF44">
    <property type="entry name" value="RIBOSOMAL LARGE SUBUNIT PSEUDOURIDINE SYNTHASE D"/>
    <property type="match status" value="1"/>
</dbReference>
<dbReference type="GO" id="GO:0000455">
    <property type="term" value="P:enzyme-directed rRNA pseudouridine synthesis"/>
    <property type="evidence" value="ECO:0007669"/>
    <property type="project" value="UniProtKB-ARBA"/>
</dbReference>
<dbReference type="AlphaFoldDB" id="A0A4R1KAX0"/>
<organism evidence="7 8">
    <name type="scientific">Seleniivibrio woodruffii</name>
    <dbReference type="NCBI Taxonomy" id="1078050"/>
    <lineage>
        <taxon>Bacteria</taxon>
        <taxon>Pseudomonadati</taxon>
        <taxon>Deferribacterota</taxon>
        <taxon>Deferribacteres</taxon>
        <taxon>Deferribacterales</taxon>
        <taxon>Geovibrionaceae</taxon>
        <taxon>Seleniivibrio</taxon>
    </lineage>
</organism>
<dbReference type="Pfam" id="PF00849">
    <property type="entry name" value="PseudoU_synth_2"/>
    <property type="match status" value="1"/>
</dbReference>
<dbReference type="InterPro" id="IPR050188">
    <property type="entry name" value="RluA_PseudoU_synthase"/>
</dbReference>
<keyword evidence="2 5" id="KW-0413">Isomerase</keyword>
<evidence type="ECO:0000313" key="7">
    <source>
        <dbReference type="EMBL" id="TCK61592.1"/>
    </source>
</evidence>
<dbReference type="InterPro" id="IPR002942">
    <property type="entry name" value="S4_RNA-bd"/>
</dbReference>
<proteinExistence type="inferred from homology"/>
<dbReference type="Gene3D" id="3.10.290.10">
    <property type="entry name" value="RNA-binding S4 domain"/>
    <property type="match status" value="1"/>
</dbReference>
<keyword evidence="4" id="KW-0694">RNA-binding</keyword>
<dbReference type="Proteomes" id="UP000294614">
    <property type="component" value="Unassembled WGS sequence"/>
</dbReference>
<dbReference type="PANTHER" id="PTHR21600">
    <property type="entry name" value="MITOCHONDRIAL RNA PSEUDOURIDINE SYNTHASE"/>
    <property type="match status" value="1"/>
</dbReference>
<feature type="domain" description="RNA-binding S4" evidence="6">
    <location>
        <begin position="13"/>
        <end position="68"/>
    </location>
</feature>
<protein>
    <recommendedName>
        <fullName evidence="5">Pseudouridine synthase</fullName>
        <ecNumber evidence="5">5.4.99.-</ecNumber>
    </recommendedName>
</protein>
<dbReference type="SMART" id="SM00363">
    <property type="entry name" value="S4"/>
    <property type="match status" value="1"/>
</dbReference>
<dbReference type="SUPFAM" id="SSF55120">
    <property type="entry name" value="Pseudouridine synthase"/>
    <property type="match status" value="1"/>
</dbReference>
<dbReference type="EC" id="5.4.99.-" evidence="5"/>
<dbReference type="RefSeq" id="WP_132871006.1">
    <property type="nucleotide sequence ID" value="NZ_SMGG01000003.1"/>
</dbReference>
<name>A0A4R1KAX0_9BACT</name>
<dbReference type="NCBIfam" id="TIGR00005">
    <property type="entry name" value="rluA_subfam"/>
    <property type="match status" value="1"/>
</dbReference>
<dbReference type="InterPro" id="IPR006145">
    <property type="entry name" value="PsdUridine_synth_RsuA/RluA"/>
</dbReference>
<dbReference type="GO" id="GO:0120159">
    <property type="term" value="F:rRNA pseudouridine synthase activity"/>
    <property type="evidence" value="ECO:0007669"/>
    <property type="project" value="UniProtKB-ARBA"/>
</dbReference>
<dbReference type="GO" id="GO:0003723">
    <property type="term" value="F:RNA binding"/>
    <property type="evidence" value="ECO:0007669"/>
    <property type="project" value="UniProtKB-KW"/>
</dbReference>
<dbReference type="EMBL" id="SMGG01000003">
    <property type="protein sequence ID" value="TCK61592.1"/>
    <property type="molecule type" value="Genomic_DNA"/>
</dbReference>
<keyword evidence="8" id="KW-1185">Reference proteome</keyword>
<gene>
    <name evidence="7" type="ORF">C8D98_0093</name>
</gene>
<dbReference type="SUPFAM" id="SSF55174">
    <property type="entry name" value="Alpha-L RNA-binding motif"/>
    <property type="match status" value="1"/>
</dbReference>
<evidence type="ECO:0000313" key="8">
    <source>
        <dbReference type="Proteomes" id="UP000294614"/>
    </source>
</evidence>